<protein>
    <submittedName>
        <fullName evidence="1">Conserved putative membrane protein</fullName>
    </submittedName>
</protein>
<dbReference type="Pfam" id="PF17377">
    <property type="entry name" value="DUF5399"/>
    <property type="match status" value="1"/>
</dbReference>
<dbReference type="OrthoDB" id="21408at2"/>
<reference evidence="2" key="1">
    <citation type="submission" date="2015-06" db="EMBL/GenBank/DDBJ databases">
        <authorList>
            <person name="Bertelli C."/>
        </authorList>
    </citation>
    <scope>NUCLEOTIDE SEQUENCE [LARGE SCALE GENOMIC DNA]</scope>
    <source>
        <strain evidence="2">CRIB-30</strain>
    </source>
</reference>
<accession>A0A0H5DS54</accession>
<dbReference type="EMBL" id="CWGJ01000025">
    <property type="protein sequence ID" value="CRX39093.1"/>
    <property type="molecule type" value="Genomic_DNA"/>
</dbReference>
<dbReference type="AlphaFoldDB" id="A0A0H5DS54"/>
<dbReference type="RefSeq" id="WP_098038945.1">
    <property type="nucleotide sequence ID" value="NZ_CWGJ01000025.1"/>
</dbReference>
<evidence type="ECO:0000313" key="1">
    <source>
        <dbReference type="EMBL" id="CRX39093.1"/>
    </source>
</evidence>
<organism evidence="1 2">
    <name type="scientific">Estrella lausannensis</name>
    <dbReference type="NCBI Taxonomy" id="483423"/>
    <lineage>
        <taxon>Bacteria</taxon>
        <taxon>Pseudomonadati</taxon>
        <taxon>Chlamydiota</taxon>
        <taxon>Chlamydiia</taxon>
        <taxon>Parachlamydiales</taxon>
        <taxon>Candidatus Criblamydiaceae</taxon>
        <taxon>Estrella</taxon>
    </lineage>
</organism>
<dbReference type="InterPro" id="IPR035407">
    <property type="entry name" value="DUF5399"/>
</dbReference>
<name>A0A0H5DS54_9BACT</name>
<proteinExistence type="predicted"/>
<gene>
    <name evidence="1" type="ORF">ELAC_1766</name>
</gene>
<dbReference type="Proteomes" id="UP000220251">
    <property type="component" value="Unassembled WGS sequence"/>
</dbReference>
<sequence length="149" mass="17301">MATIDNLDLNIYQMYAMRTKMIEQINQQLRLDQAASIPPQTQVFDIYPKLTELDLLLGIIPLGTPWAYFYPPKKFMDLRRSPFAFYRIAPTLGTLDDQESLEEEIRETEVDSPEDSRKKEKILACLKEIKKLNSWLGFIIGRVGQFLQG</sequence>
<evidence type="ECO:0000313" key="2">
    <source>
        <dbReference type="Proteomes" id="UP000220251"/>
    </source>
</evidence>
<keyword evidence="2" id="KW-1185">Reference proteome</keyword>